<evidence type="ECO:0000313" key="11">
    <source>
        <dbReference type="Proteomes" id="UP000242447"/>
    </source>
</evidence>
<keyword evidence="4 5" id="KW-0119">Carbohydrate metabolism</keyword>
<evidence type="ECO:0000256" key="8">
    <source>
        <dbReference type="PIRSR" id="PIRSR038994-3"/>
    </source>
</evidence>
<organism evidence="10 11">
    <name type="scientific">Ketogulonicigenium robustum</name>
    <dbReference type="NCBI Taxonomy" id="92947"/>
    <lineage>
        <taxon>Bacteria</taxon>
        <taxon>Pseudomonadati</taxon>
        <taxon>Pseudomonadota</taxon>
        <taxon>Alphaproteobacteria</taxon>
        <taxon>Rhodobacterales</taxon>
        <taxon>Roseobacteraceae</taxon>
        <taxon>Ketogulonicigenium</taxon>
    </lineage>
</organism>
<evidence type="ECO:0000256" key="2">
    <source>
        <dbReference type="ARBA" id="ARBA00022723"/>
    </source>
</evidence>
<dbReference type="GO" id="GO:0046872">
    <property type="term" value="F:metal ion binding"/>
    <property type="evidence" value="ECO:0007669"/>
    <property type="project" value="UniProtKB-KW"/>
</dbReference>
<feature type="binding site" evidence="8">
    <location>
        <position position="217"/>
    </location>
    <ligand>
        <name>Zn(2+)</name>
        <dbReference type="ChEBI" id="CHEBI:29105"/>
    </ligand>
</feature>
<dbReference type="InterPro" id="IPR011059">
    <property type="entry name" value="Metal-dep_hydrolase_composite"/>
</dbReference>
<dbReference type="InterPro" id="IPR006680">
    <property type="entry name" value="Amidohydro-rel"/>
</dbReference>
<dbReference type="SUPFAM" id="SSF51556">
    <property type="entry name" value="Metallo-dependent hydrolases"/>
    <property type="match status" value="1"/>
</dbReference>
<keyword evidence="3 5" id="KW-0378">Hydrolase</keyword>
<dbReference type="GO" id="GO:0006046">
    <property type="term" value="P:N-acetylglucosamine catabolic process"/>
    <property type="evidence" value="ECO:0007669"/>
    <property type="project" value="TreeGrafter"/>
</dbReference>
<dbReference type="EC" id="3.5.1.25" evidence="10"/>
<keyword evidence="2 8" id="KW-0479">Metal-binding</keyword>
<dbReference type="Gene3D" id="3.20.20.140">
    <property type="entry name" value="Metal-dependent hydrolases"/>
    <property type="match status" value="1"/>
</dbReference>
<dbReference type="Pfam" id="PF01979">
    <property type="entry name" value="Amidohydro_1"/>
    <property type="match status" value="1"/>
</dbReference>
<dbReference type="PANTHER" id="PTHR11113:SF14">
    <property type="entry name" value="N-ACETYLGLUCOSAMINE-6-PHOSPHATE DEACETYLASE"/>
    <property type="match status" value="1"/>
</dbReference>
<name>A0A1W6NX01_9RHOB</name>
<gene>
    <name evidence="10" type="primary">nagA</name>
    <name evidence="10" type="ORF">BVG79_00434</name>
</gene>
<reference evidence="10 11" key="1">
    <citation type="submission" date="2017-02" db="EMBL/GenBank/DDBJ databases">
        <title>Ketogulonicigenium robustum SPU B003 Genome sequencing and assembly.</title>
        <authorList>
            <person name="Li Y."/>
            <person name="Liu L."/>
            <person name="Wang C."/>
            <person name="Zhang M."/>
            <person name="Zhang T."/>
            <person name="Zhang Y."/>
        </authorList>
    </citation>
    <scope>NUCLEOTIDE SEQUENCE [LARGE SCALE GENOMIC DNA]</scope>
    <source>
        <strain evidence="10 11">SPU_B003</strain>
    </source>
</reference>
<dbReference type="InterPro" id="IPR003764">
    <property type="entry name" value="GlcNAc_6-P_deAcase"/>
</dbReference>
<accession>A0A1W6NX01</accession>
<evidence type="ECO:0000256" key="4">
    <source>
        <dbReference type="ARBA" id="ARBA00023277"/>
    </source>
</evidence>
<feature type="binding site" evidence="7">
    <location>
        <position position="228"/>
    </location>
    <ligand>
        <name>substrate</name>
    </ligand>
</feature>
<evidence type="ECO:0000256" key="1">
    <source>
        <dbReference type="ARBA" id="ARBA00010716"/>
    </source>
</evidence>
<feature type="domain" description="Amidohydrolase-related" evidence="9">
    <location>
        <begin position="54"/>
        <end position="376"/>
    </location>
</feature>
<evidence type="ECO:0000313" key="10">
    <source>
        <dbReference type="EMBL" id="ARO13788.1"/>
    </source>
</evidence>
<evidence type="ECO:0000259" key="9">
    <source>
        <dbReference type="Pfam" id="PF01979"/>
    </source>
</evidence>
<dbReference type="GO" id="GO:0008448">
    <property type="term" value="F:N-acetylglucosamine-6-phosphate deacetylase activity"/>
    <property type="evidence" value="ECO:0007669"/>
    <property type="project" value="UniProtKB-EC"/>
</dbReference>
<dbReference type="PANTHER" id="PTHR11113">
    <property type="entry name" value="N-ACETYLGLUCOSAMINE-6-PHOSPHATE DEACETYLASE"/>
    <property type="match status" value="1"/>
</dbReference>
<dbReference type="STRING" id="92947.BVG79_00434"/>
<proteinExistence type="inferred from homology"/>
<evidence type="ECO:0000256" key="5">
    <source>
        <dbReference type="PIRNR" id="PIRNR038994"/>
    </source>
</evidence>
<sequence>MNGAKVAQKSEGGIMNDISGRILTADGWVDGRVTWQDDRVAAIIPEDVPADAPYILPGFVDLHCHGGGGADLMEGGDAAAKIAALHARFGTTAMLATTMTDTVPAITRAMRDAGAVMAAQAPDQAAILGVHLEGPFIDRTRLGAQPDAAIPASIPLVDDFNALAPIRVVTMAPEADPEGEVTRYLDGKGIRVQIGHSSCDYETAALAFESGRHGVTHMFNAMTPLHHRAPGIVGAALAHAEHAEVIPDLLHVHPGAIRVALRAIPNVYAVTDSCAATGMPDGDYRLGTQPVRRCGNGVRLADGTLAGSCLTLLEAFQNFVKIGLSIEEASARTSTIAADYIGVWDRGRIAVGSIADMVVLSQADFSLQQVVLRGRVREGANP</sequence>
<evidence type="ECO:0000256" key="3">
    <source>
        <dbReference type="ARBA" id="ARBA00022801"/>
    </source>
</evidence>
<feature type="binding site" evidence="8">
    <location>
        <position position="196"/>
    </location>
    <ligand>
        <name>Zn(2+)</name>
        <dbReference type="ChEBI" id="CHEBI:29105"/>
    </ligand>
</feature>
<feature type="binding site" evidence="7">
    <location>
        <begin position="220"/>
        <end position="221"/>
    </location>
    <ligand>
        <name>substrate</name>
    </ligand>
</feature>
<comment type="similarity">
    <text evidence="1 5">Belongs to the metallo-dependent hydrolases superfamily. NagA family.</text>
</comment>
<dbReference type="AlphaFoldDB" id="A0A1W6NX01"/>
<feature type="binding site" evidence="7">
    <location>
        <begin position="305"/>
        <end position="307"/>
    </location>
    <ligand>
        <name>substrate</name>
    </ligand>
</feature>
<comment type="cofactor">
    <cofactor evidence="8">
        <name>a divalent metal cation</name>
        <dbReference type="ChEBI" id="CHEBI:60240"/>
    </cofactor>
    <text evidence="8">Binds 1 divalent metal cation per subunit.</text>
</comment>
<keyword evidence="11" id="KW-1185">Reference proteome</keyword>
<dbReference type="KEGG" id="kro:BVG79_00434"/>
<evidence type="ECO:0000256" key="7">
    <source>
        <dbReference type="PIRSR" id="PIRSR038994-2"/>
    </source>
</evidence>
<dbReference type="PIRSF" id="PIRSF038994">
    <property type="entry name" value="NagA"/>
    <property type="match status" value="1"/>
</dbReference>
<dbReference type="Proteomes" id="UP000242447">
    <property type="component" value="Chromosome"/>
</dbReference>
<dbReference type="EMBL" id="CP019937">
    <property type="protein sequence ID" value="ARO13788.1"/>
    <property type="molecule type" value="Genomic_DNA"/>
</dbReference>
<feature type="binding site" evidence="8">
    <location>
        <position position="133"/>
    </location>
    <ligand>
        <name>Zn(2+)</name>
        <dbReference type="ChEBI" id="CHEBI:29105"/>
    </ligand>
</feature>
<feature type="active site" description="Proton donor/acceptor" evidence="6">
    <location>
        <position position="272"/>
    </location>
</feature>
<feature type="binding site" evidence="7">
    <location>
        <position position="144"/>
    </location>
    <ligand>
        <name>substrate</name>
    </ligand>
</feature>
<protein>
    <submittedName>
        <fullName evidence="10">N-acetylglucosamine-6-phosphate deacetylase</fullName>
        <ecNumber evidence="10">3.5.1.25</ecNumber>
    </submittedName>
</protein>
<feature type="binding site" evidence="7">
    <location>
        <position position="251"/>
    </location>
    <ligand>
        <name>substrate</name>
    </ligand>
</feature>
<dbReference type="SUPFAM" id="SSF51338">
    <property type="entry name" value="Composite domain of metallo-dependent hydrolases"/>
    <property type="match status" value="1"/>
</dbReference>
<dbReference type="Gene3D" id="2.30.40.10">
    <property type="entry name" value="Urease, subunit C, domain 1"/>
    <property type="match status" value="1"/>
</dbReference>
<dbReference type="InterPro" id="IPR032466">
    <property type="entry name" value="Metal_Hydrolase"/>
</dbReference>
<evidence type="ECO:0000256" key="6">
    <source>
        <dbReference type="PIRSR" id="PIRSR038994-1"/>
    </source>
</evidence>
<dbReference type="NCBIfam" id="TIGR00221">
    <property type="entry name" value="nagA"/>
    <property type="match status" value="1"/>
</dbReference>